<name>A0A7W9TJD5_9ACTN</name>
<keyword evidence="2" id="KW-0472">Membrane</keyword>
<accession>A0A7W9TJD5</accession>
<sequence>MRRHDTTRPRGERALLAAYWALSGYGLRATRALAWLGATMAVTIAVMVLWSLPASDPKLTITGRQAAVGQKVILTAAPRPGQSDRSASRTRHH</sequence>
<keyword evidence="2" id="KW-1133">Transmembrane helix</keyword>
<dbReference type="Proteomes" id="UP000591537">
    <property type="component" value="Unassembled WGS sequence"/>
</dbReference>
<feature type="region of interest" description="Disordered" evidence="1">
    <location>
        <begin position="74"/>
        <end position="93"/>
    </location>
</feature>
<dbReference type="EMBL" id="JACHGV010000022">
    <property type="protein sequence ID" value="MBB6081788.1"/>
    <property type="molecule type" value="Genomic_DNA"/>
</dbReference>
<evidence type="ECO:0000313" key="3">
    <source>
        <dbReference type="EMBL" id="MBB6081788.1"/>
    </source>
</evidence>
<reference evidence="3 4" key="1">
    <citation type="submission" date="2020-08" db="EMBL/GenBank/DDBJ databases">
        <title>Genomic Encyclopedia of Type Strains, Phase IV (KMG-IV): sequencing the most valuable type-strain genomes for metagenomic binning, comparative biology and taxonomic classification.</title>
        <authorList>
            <person name="Goeker M."/>
        </authorList>
    </citation>
    <scope>NUCLEOTIDE SEQUENCE [LARGE SCALE GENOMIC DNA]</scope>
    <source>
        <strain evidence="3 4">DSM 43350</strain>
    </source>
</reference>
<evidence type="ECO:0000256" key="1">
    <source>
        <dbReference type="SAM" id="MobiDB-lite"/>
    </source>
</evidence>
<proteinExistence type="predicted"/>
<gene>
    <name evidence="3" type="ORF">HNR57_007751</name>
</gene>
<protein>
    <submittedName>
        <fullName evidence="3">Type II secretory pathway component PulM</fullName>
    </submittedName>
</protein>
<comment type="caution">
    <text evidence="3">The sequence shown here is derived from an EMBL/GenBank/DDBJ whole genome shotgun (WGS) entry which is preliminary data.</text>
</comment>
<keyword evidence="4" id="KW-1185">Reference proteome</keyword>
<keyword evidence="2" id="KW-0812">Transmembrane</keyword>
<evidence type="ECO:0000313" key="4">
    <source>
        <dbReference type="Proteomes" id="UP000591537"/>
    </source>
</evidence>
<evidence type="ECO:0000256" key="2">
    <source>
        <dbReference type="SAM" id="Phobius"/>
    </source>
</evidence>
<dbReference type="AlphaFoldDB" id="A0A7W9TJD5"/>
<feature type="transmembrane region" description="Helical" evidence="2">
    <location>
        <begin position="32"/>
        <end position="52"/>
    </location>
</feature>
<organism evidence="3 4">
    <name type="scientific">Streptomyces paradoxus</name>
    <dbReference type="NCBI Taxonomy" id="66375"/>
    <lineage>
        <taxon>Bacteria</taxon>
        <taxon>Bacillati</taxon>
        <taxon>Actinomycetota</taxon>
        <taxon>Actinomycetes</taxon>
        <taxon>Kitasatosporales</taxon>
        <taxon>Streptomycetaceae</taxon>
        <taxon>Streptomyces</taxon>
    </lineage>
</organism>